<feature type="region of interest" description="Disordered" evidence="6">
    <location>
        <begin position="117"/>
        <end position="145"/>
    </location>
</feature>
<dbReference type="GO" id="GO:0005576">
    <property type="term" value="C:extracellular region"/>
    <property type="evidence" value="ECO:0007669"/>
    <property type="project" value="UniProtKB-SubCell"/>
</dbReference>
<evidence type="ECO:0000256" key="4">
    <source>
        <dbReference type="ARBA" id="ARBA00023026"/>
    </source>
</evidence>
<dbReference type="NCBIfam" id="TIGR02101">
    <property type="entry name" value="IpaC_SipC"/>
    <property type="match status" value="1"/>
</dbReference>
<dbReference type="Proteomes" id="UP000594943">
    <property type="component" value="Chromosome 2"/>
</dbReference>
<evidence type="ECO:0000313" key="7">
    <source>
        <dbReference type="EMBL" id="QPS46851.1"/>
    </source>
</evidence>
<feature type="compositionally biased region" description="Basic and acidic residues" evidence="6">
    <location>
        <begin position="128"/>
        <end position="137"/>
    </location>
</feature>
<feature type="compositionally biased region" description="Basic and acidic residues" evidence="6">
    <location>
        <begin position="377"/>
        <end position="389"/>
    </location>
</feature>
<accession>A0A7U4P9B8</accession>
<feature type="region of interest" description="Disordered" evidence="6">
    <location>
        <begin position="348"/>
        <end position="402"/>
    </location>
</feature>
<evidence type="ECO:0000313" key="8">
    <source>
        <dbReference type="Proteomes" id="UP000594943"/>
    </source>
</evidence>
<name>A0A7U4P9B8_9BURK</name>
<dbReference type="EMBL" id="CP065687">
    <property type="protein sequence ID" value="QPS46851.1"/>
    <property type="molecule type" value="Genomic_DNA"/>
</dbReference>
<feature type="compositionally biased region" description="Polar residues" evidence="6">
    <location>
        <begin position="1"/>
        <end position="16"/>
    </location>
</feature>
<evidence type="ECO:0000256" key="2">
    <source>
        <dbReference type="ARBA" id="ARBA00020604"/>
    </source>
</evidence>
<keyword evidence="3" id="KW-0964">Secreted</keyword>
<evidence type="ECO:0000256" key="1">
    <source>
        <dbReference type="ARBA" id="ARBA00004613"/>
    </source>
</evidence>
<proteinExistence type="inferred from homology"/>
<reference evidence="7 8" key="1">
    <citation type="submission" date="2020-12" db="EMBL/GenBank/DDBJ databases">
        <title>FDA dAtabase for Regulatory Grade micrObial Sequences (FDA-ARGOS): Supporting development and validation of Infectious Disease Dx tests.</title>
        <authorList>
            <person name="Nelson B."/>
            <person name="Plummer A."/>
            <person name="Tallon L."/>
            <person name="Sadzewicz L."/>
            <person name="Zhao X."/>
            <person name="Boylan J."/>
            <person name="Ott S."/>
            <person name="Bowen H."/>
            <person name="Vavikolanu K."/>
            <person name="Mehta A."/>
            <person name="Aluvathingal J."/>
            <person name="Nadendla S."/>
            <person name="Myers T."/>
            <person name="Yan Y."/>
            <person name="Sichtig H."/>
        </authorList>
    </citation>
    <scope>NUCLEOTIDE SEQUENCE [LARGE SCALE GENOMIC DNA]</scope>
    <source>
        <strain evidence="7 8">FDAARGOS_899</strain>
    </source>
</reference>
<comment type="subcellular location">
    <subcellularLocation>
        <location evidence="1">Secreted</location>
    </subcellularLocation>
</comment>
<protein>
    <recommendedName>
        <fullName evidence="2">Effector protein BipC</fullName>
    </recommendedName>
</protein>
<sequence length="416" mass="43810">MSIGVQSSGINISNPELSRLADAGLPGQGEKAVRDDGRAVARADAALAAAVGERVSQQRDAGPGEPRVALAQPKPAAQTRATDRRTVSGMEREHKRLAASQMPAVRNMLDALVQRHAPPADTKAGGEGAKRVGDDAPRATANEPQRFSFAEDKAFDAMLALGIAMQKNVQSDLVMQGKLTTLAHDAMMSAAAQDRSIGAAQMTAAIAGGALQAATSLGGAAQQMKGLSTKSMSIEKEMKPQAELKQFHAEQALELRGVNKPVLQNDAVSHVKVKRDTGEAARHEIDPGGERMSDEHASVLAQEAPARQHRIDMHGMRHEQNLVKASRQQMKGDLIQSGGQIGRNQIDGASAQQQGADRAEQKEDESAQQTAMAAASARDEAAHRGREAAQKAIDAAKSQVANDNAVAAQVAGNLRT</sequence>
<dbReference type="AlphaFoldDB" id="A0A7U4P9B8"/>
<dbReference type="PRINTS" id="PR01608">
    <property type="entry name" value="BACINVASINC"/>
</dbReference>
<dbReference type="KEGG" id="bhg:I6G56_20415"/>
<evidence type="ECO:0000256" key="6">
    <source>
        <dbReference type="SAM" id="MobiDB-lite"/>
    </source>
</evidence>
<feature type="region of interest" description="Disordered" evidence="6">
    <location>
        <begin position="1"/>
        <end position="36"/>
    </location>
</feature>
<feature type="region of interest" description="Disordered" evidence="6">
    <location>
        <begin position="51"/>
        <end position="94"/>
    </location>
</feature>
<dbReference type="InterPro" id="IPR005427">
    <property type="entry name" value="BipC/SctB"/>
</dbReference>
<accession>A0A7T2U702</accession>
<keyword evidence="4" id="KW-0843">Virulence</keyword>
<comment type="similarity">
    <text evidence="5">Belongs to the SctB/SipC family.</text>
</comment>
<feature type="compositionally biased region" description="Low complexity" evidence="6">
    <location>
        <begin position="367"/>
        <end position="376"/>
    </location>
</feature>
<dbReference type="RefSeq" id="WP_006028894.1">
    <property type="nucleotide sequence ID" value="NZ_CP013382.1"/>
</dbReference>
<organism evidence="7 8">
    <name type="scientific">Burkholderia humptydooensis</name>
    <dbReference type="NCBI Taxonomy" id="430531"/>
    <lineage>
        <taxon>Bacteria</taxon>
        <taxon>Pseudomonadati</taxon>
        <taxon>Pseudomonadota</taxon>
        <taxon>Betaproteobacteria</taxon>
        <taxon>Burkholderiales</taxon>
        <taxon>Burkholderiaceae</taxon>
        <taxon>Burkholderia</taxon>
        <taxon>pseudomallei group</taxon>
    </lineage>
</organism>
<evidence type="ECO:0000256" key="3">
    <source>
        <dbReference type="ARBA" id="ARBA00022525"/>
    </source>
</evidence>
<evidence type="ECO:0000256" key="5">
    <source>
        <dbReference type="ARBA" id="ARBA00035650"/>
    </source>
</evidence>
<feature type="compositionally biased region" description="Basic and acidic residues" evidence="6">
    <location>
        <begin position="81"/>
        <end position="94"/>
    </location>
</feature>
<gene>
    <name evidence="7" type="ORF">I6G56_20415</name>
</gene>
<dbReference type="Pfam" id="PF09599">
    <property type="entry name" value="IpaC_SipC"/>
    <property type="match status" value="1"/>
</dbReference>